<evidence type="ECO:0000313" key="11">
    <source>
        <dbReference type="EnsemblPlants" id="TraesCS1B02G360700.1"/>
    </source>
</evidence>
<name>A0A3B5Z3G8_WHEAT</name>
<accession>A0A3B5Z3G8</accession>
<feature type="binding site" evidence="7">
    <location>
        <begin position="148"/>
        <end position="155"/>
    </location>
    <ligand>
        <name>ATP</name>
        <dbReference type="ChEBI" id="CHEBI:30616"/>
    </ligand>
</feature>
<dbReference type="FunFam" id="3.40.850.10:FF:000074">
    <property type="entry name" value="p-loop containing nucleoside triphosphate hydrolase superfamily protein"/>
    <property type="match status" value="1"/>
</dbReference>
<dbReference type="GO" id="GO:0003777">
    <property type="term" value="F:microtubule motor activity"/>
    <property type="evidence" value="ECO:0007669"/>
    <property type="project" value="InterPro"/>
</dbReference>
<dbReference type="Gramene" id="TraesWEE_scaffold_077282_01G000300.1">
    <property type="protein sequence ID" value="TraesWEE_scaffold_077282_01G000300.1"/>
    <property type="gene ID" value="TraesWEE_scaffold_077282_01G000300"/>
</dbReference>
<evidence type="ECO:0000256" key="9">
    <source>
        <dbReference type="SAM" id="MobiDB-lite"/>
    </source>
</evidence>
<dbReference type="GeneID" id="123141088"/>
<dbReference type="Proteomes" id="UP000019116">
    <property type="component" value="Chromosome 1B"/>
</dbReference>
<feature type="region of interest" description="Disordered" evidence="9">
    <location>
        <begin position="505"/>
        <end position="541"/>
    </location>
</feature>
<organism evidence="11">
    <name type="scientific">Triticum aestivum</name>
    <name type="common">Wheat</name>
    <dbReference type="NCBI Taxonomy" id="4565"/>
    <lineage>
        <taxon>Eukaryota</taxon>
        <taxon>Viridiplantae</taxon>
        <taxon>Streptophyta</taxon>
        <taxon>Embryophyta</taxon>
        <taxon>Tracheophyta</taxon>
        <taxon>Spermatophyta</taxon>
        <taxon>Magnoliopsida</taxon>
        <taxon>Liliopsida</taxon>
        <taxon>Poales</taxon>
        <taxon>Poaceae</taxon>
        <taxon>BOP clade</taxon>
        <taxon>Pooideae</taxon>
        <taxon>Triticodae</taxon>
        <taxon>Triticeae</taxon>
        <taxon>Triticinae</taxon>
        <taxon>Triticum</taxon>
    </lineage>
</organism>
<dbReference type="Gene3D" id="3.40.850.10">
    <property type="entry name" value="Kinesin motor domain"/>
    <property type="match status" value="1"/>
</dbReference>
<evidence type="ECO:0000313" key="12">
    <source>
        <dbReference type="Proteomes" id="UP000019116"/>
    </source>
</evidence>
<dbReference type="PRINTS" id="PR00380">
    <property type="entry name" value="KINESINHEAVY"/>
</dbReference>
<dbReference type="SMART" id="SM00129">
    <property type="entry name" value="KISc"/>
    <property type="match status" value="1"/>
</dbReference>
<comment type="similarity">
    <text evidence="1">Belongs to the TRAFAC class myosin-kinesin ATPase superfamily. Kinesin family. KIN-14 subfamily.</text>
</comment>
<dbReference type="InterPro" id="IPR036961">
    <property type="entry name" value="Kinesin_motor_dom_sf"/>
</dbReference>
<dbReference type="InterPro" id="IPR027640">
    <property type="entry name" value="Kinesin-like_fam"/>
</dbReference>
<dbReference type="GO" id="GO:0008017">
    <property type="term" value="F:microtubule binding"/>
    <property type="evidence" value="ECO:0007669"/>
    <property type="project" value="InterPro"/>
</dbReference>
<feature type="compositionally biased region" description="Polar residues" evidence="9">
    <location>
        <begin position="521"/>
        <end position="532"/>
    </location>
</feature>
<evidence type="ECO:0000256" key="1">
    <source>
        <dbReference type="ARBA" id="ARBA00010899"/>
    </source>
</evidence>
<dbReference type="GO" id="GO:0007018">
    <property type="term" value="P:microtubule-based movement"/>
    <property type="evidence" value="ECO:0007669"/>
    <property type="project" value="InterPro"/>
</dbReference>
<dbReference type="PANTHER" id="PTHR47972:SF9">
    <property type="entry name" value="KINESIN-LIKE PROTEIN KIN-14U"/>
    <property type="match status" value="1"/>
</dbReference>
<dbReference type="SUPFAM" id="SSF52540">
    <property type="entry name" value="P-loop containing nucleoside triphosphate hydrolases"/>
    <property type="match status" value="1"/>
</dbReference>
<evidence type="ECO:0000256" key="6">
    <source>
        <dbReference type="ARBA" id="ARBA00023175"/>
    </source>
</evidence>
<keyword evidence="6 7" id="KW-0505">Motor protein</keyword>
<dbReference type="PANTHER" id="PTHR47972">
    <property type="entry name" value="KINESIN-LIKE PROTEIN KLP-3"/>
    <property type="match status" value="1"/>
</dbReference>
<dbReference type="Gramene" id="TraesROB_scaffold_004565_01G000200.1">
    <property type="protein sequence ID" value="TraesROB_scaffold_004565_01G000200.1"/>
    <property type="gene ID" value="TraesROB_scaffold_004565_01G000200"/>
</dbReference>
<feature type="compositionally biased region" description="Basic residues" evidence="9">
    <location>
        <begin position="599"/>
        <end position="610"/>
    </location>
</feature>
<dbReference type="GO" id="GO:0005874">
    <property type="term" value="C:microtubule"/>
    <property type="evidence" value="ECO:0007669"/>
    <property type="project" value="UniProtKB-KW"/>
</dbReference>
<reference evidence="11" key="2">
    <citation type="submission" date="2018-10" db="UniProtKB">
        <authorList>
            <consortium name="EnsemblPlants"/>
        </authorList>
    </citation>
    <scope>IDENTIFICATION</scope>
</reference>
<dbReference type="Gramene" id="TraesCLE_scaffold_049391_01G000400.1">
    <property type="protein sequence ID" value="TraesCLE_scaffold_049391_01G000400.1"/>
    <property type="gene ID" value="TraesCLE_scaffold_049391_01G000400"/>
</dbReference>
<protein>
    <recommendedName>
        <fullName evidence="10">Kinesin motor domain-containing protein</fullName>
    </recommendedName>
</protein>
<evidence type="ECO:0000256" key="3">
    <source>
        <dbReference type="ARBA" id="ARBA00022741"/>
    </source>
</evidence>
<dbReference type="EnsemblPlants" id="TraesCS1B02G360700.1">
    <property type="protein sequence ID" value="TraesCS1B02G360700.1"/>
    <property type="gene ID" value="TraesCS1B02G360700"/>
</dbReference>
<evidence type="ECO:0000259" key="10">
    <source>
        <dbReference type="PROSITE" id="PS50067"/>
    </source>
</evidence>
<dbReference type="Gramene" id="TraesCS1B03G0982700.1">
    <property type="protein sequence ID" value="TraesCS1B03G0982700.1.CDS"/>
    <property type="gene ID" value="TraesCS1B03G0982700"/>
</dbReference>
<gene>
    <name evidence="11" type="primary">LOC123141088</name>
</gene>
<dbReference type="Gramene" id="TraesSTA1B03G00357330.3">
    <property type="protein sequence ID" value="TraesSTA1B03G00357330.3"/>
    <property type="gene ID" value="TraesSTA1B03G00357330"/>
</dbReference>
<feature type="domain" description="Kinesin motor" evidence="10">
    <location>
        <begin position="70"/>
        <end position="391"/>
    </location>
</feature>
<dbReference type="InterPro" id="IPR027417">
    <property type="entry name" value="P-loop_NTPase"/>
</dbReference>
<dbReference type="InterPro" id="IPR001752">
    <property type="entry name" value="Kinesin_motor_dom"/>
</dbReference>
<keyword evidence="2" id="KW-0493">Microtubule</keyword>
<dbReference type="Gramene" id="TraesPARA_EIv1.0_0197750.2">
    <property type="protein sequence ID" value="TraesPARA_EIv1.0_0197750.2.CDS"/>
    <property type="gene ID" value="TraesPARA_EIv1.0_0197750"/>
</dbReference>
<keyword evidence="4 7" id="KW-0067">ATP-binding</keyword>
<evidence type="ECO:0000256" key="4">
    <source>
        <dbReference type="ARBA" id="ARBA00022840"/>
    </source>
</evidence>
<dbReference type="RefSeq" id="XP_044416286.1">
    <property type="nucleotide sequence ID" value="XM_044560351.1"/>
</dbReference>
<dbReference type="GO" id="GO:0005524">
    <property type="term" value="F:ATP binding"/>
    <property type="evidence" value="ECO:0007669"/>
    <property type="project" value="UniProtKB-UniRule"/>
</dbReference>
<dbReference type="Pfam" id="PF00225">
    <property type="entry name" value="Kinesin"/>
    <property type="match status" value="1"/>
</dbReference>
<sequence>MEKEAMGGHVNIMLPLENLSSDLPNGGVVLGHDKEISTLHEEISALRSRQRHLNRRRREALDKLIDLKGSIRVFCRVRPSISTSNIKIKSPVTVEQENILVRAVGIKKDFSVDRVFDQESTQDDVFHDVKPILRSALDGHNVCILAFGQTGTGKTYTMEGTSDNLGVVPRAIQELFSHAAQDTSSTYSFSISMLEVYMGSLRDLLAPRQQPLFRSTEGNTTCILATTSGSVQVEGLTDVAVPDLKKANQWYCRGRRSRSTSWTNVNNVSSRSHCLTRITIRRCGGVSEQVSKLWLVDLGGSERLLKTGASGLTMDEGKAINLSLSALGDVIAALRRKRSHVPYRNSKLTQILSDSLGDGSKVVMVVHISPSKEDVGETICSLGFAKRAMLIESSRELSEDLKMLKRKRLAELDKEMRDAEQELGVLNEQIRSAETSAAEERKKLSPSVACQALSDEKGSPRSILVSGHVDDAADSPQATQRAKSRMMVHHGSVPHFMSATVCSRQRHGAATHSAGKPRLTRSVNAYSSKPGGSQSFSHSASKARSSVAFSSGEPRLKYLSVKSDQINVSSNSIDSTAASAPRPRPRESFVSRPVQRAPLHQHRRRMSCLT</sequence>
<proteinExistence type="inferred from homology"/>
<keyword evidence="3 7" id="KW-0547">Nucleotide-binding</keyword>
<dbReference type="AlphaFoldDB" id="A0A3B5Z3G8"/>
<feature type="region of interest" description="Disordered" evidence="9">
    <location>
        <begin position="570"/>
        <end position="610"/>
    </location>
</feature>
<feature type="coiled-coil region" evidence="8">
    <location>
        <begin position="402"/>
        <end position="443"/>
    </location>
</feature>
<evidence type="ECO:0000256" key="2">
    <source>
        <dbReference type="ARBA" id="ARBA00022701"/>
    </source>
</evidence>
<dbReference type="Gramene" id="TraesCS1B02G360700.1">
    <property type="protein sequence ID" value="TraesCS1B02G360700.1"/>
    <property type="gene ID" value="TraesCS1B02G360700"/>
</dbReference>
<dbReference type="Gramene" id="TraesPARA_EIv1.0_0197750.4">
    <property type="protein sequence ID" value="TraesPARA_EIv1.0_0197750.4.CDS"/>
    <property type="gene ID" value="TraesPARA_EIv1.0_0197750"/>
</dbReference>
<evidence type="ECO:0000256" key="7">
    <source>
        <dbReference type="PROSITE-ProRule" id="PRU00283"/>
    </source>
</evidence>
<reference evidence="11" key="1">
    <citation type="submission" date="2018-08" db="EMBL/GenBank/DDBJ databases">
        <authorList>
            <person name="Rossello M."/>
        </authorList>
    </citation>
    <scope>NUCLEOTIDE SEQUENCE [LARGE SCALE GENOMIC DNA]</scope>
    <source>
        <strain evidence="11">cv. Chinese Spring</strain>
    </source>
</reference>
<dbReference type="PROSITE" id="PS50067">
    <property type="entry name" value="KINESIN_MOTOR_2"/>
    <property type="match status" value="1"/>
</dbReference>
<keyword evidence="5 8" id="KW-0175">Coiled coil</keyword>
<keyword evidence="12" id="KW-1185">Reference proteome</keyword>
<evidence type="ECO:0000256" key="5">
    <source>
        <dbReference type="ARBA" id="ARBA00023054"/>
    </source>
</evidence>
<evidence type="ECO:0000256" key="8">
    <source>
        <dbReference type="SAM" id="Coils"/>
    </source>
</evidence>
<dbReference type="SMR" id="A0A3B5Z3G8"/>